<dbReference type="SUPFAM" id="SSF48498">
    <property type="entry name" value="Tetracyclin repressor-like, C-terminal domain"/>
    <property type="match status" value="1"/>
</dbReference>
<organism evidence="6 7">
    <name type="scientific">Dactylosporangium salmoneum</name>
    <dbReference type="NCBI Taxonomy" id="53361"/>
    <lineage>
        <taxon>Bacteria</taxon>
        <taxon>Bacillati</taxon>
        <taxon>Actinomycetota</taxon>
        <taxon>Actinomycetes</taxon>
        <taxon>Micromonosporales</taxon>
        <taxon>Micromonosporaceae</taxon>
        <taxon>Dactylosporangium</taxon>
    </lineage>
</organism>
<dbReference type="InterPro" id="IPR001647">
    <property type="entry name" value="HTH_TetR"/>
</dbReference>
<evidence type="ECO:0000256" key="4">
    <source>
        <dbReference type="PROSITE-ProRule" id="PRU00335"/>
    </source>
</evidence>
<feature type="domain" description="HTH tetR-type" evidence="5">
    <location>
        <begin position="27"/>
        <end position="87"/>
    </location>
</feature>
<dbReference type="InterPro" id="IPR050109">
    <property type="entry name" value="HTH-type_TetR-like_transc_reg"/>
</dbReference>
<evidence type="ECO:0000256" key="2">
    <source>
        <dbReference type="ARBA" id="ARBA00023125"/>
    </source>
</evidence>
<keyword evidence="1" id="KW-0805">Transcription regulation</keyword>
<dbReference type="PANTHER" id="PTHR30055:SF151">
    <property type="entry name" value="TRANSCRIPTIONAL REGULATORY PROTEIN"/>
    <property type="match status" value="1"/>
</dbReference>
<dbReference type="InterPro" id="IPR009057">
    <property type="entry name" value="Homeodomain-like_sf"/>
</dbReference>
<dbReference type="RefSeq" id="WP_344617248.1">
    <property type="nucleotide sequence ID" value="NZ_BAAARV010000072.1"/>
</dbReference>
<dbReference type="Proteomes" id="UP001501444">
    <property type="component" value="Unassembled WGS sequence"/>
</dbReference>
<dbReference type="SUPFAM" id="SSF46689">
    <property type="entry name" value="Homeodomain-like"/>
    <property type="match status" value="1"/>
</dbReference>
<keyword evidence="7" id="KW-1185">Reference proteome</keyword>
<evidence type="ECO:0000313" key="7">
    <source>
        <dbReference type="Proteomes" id="UP001501444"/>
    </source>
</evidence>
<protein>
    <submittedName>
        <fullName evidence="6">TetR/AcrR family transcriptional regulator</fullName>
    </submittedName>
</protein>
<feature type="DNA-binding region" description="H-T-H motif" evidence="4">
    <location>
        <begin position="50"/>
        <end position="69"/>
    </location>
</feature>
<gene>
    <name evidence="6" type="ORF">GCM10010170_073800</name>
</gene>
<evidence type="ECO:0000256" key="1">
    <source>
        <dbReference type="ARBA" id="ARBA00023015"/>
    </source>
</evidence>
<dbReference type="Pfam" id="PF02909">
    <property type="entry name" value="TetR_C_1"/>
    <property type="match status" value="1"/>
</dbReference>
<evidence type="ECO:0000313" key="6">
    <source>
        <dbReference type="EMBL" id="GAA2371866.1"/>
    </source>
</evidence>
<evidence type="ECO:0000256" key="3">
    <source>
        <dbReference type="ARBA" id="ARBA00023163"/>
    </source>
</evidence>
<proteinExistence type="predicted"/>
<dbReference type="PANTHER" id="PTHR30055">
    <property type="entry name" value="HTH-TYPE TRANSCRIPTIONAL REGULATOR RUTR"/>
    <property type="match status" value="1"/>
</dbReference>
<keyword evidence="3" id="KW-0804">Transcription</keyword>
<dbReference type="InterPro" id="IPR036271">
    <property type="entry name" value="Tet_transcr_reg_TetR-rel_C_sf"/>
</dbReference>
<dbReference type="Gene3D" id="1.10.357.10">
    <property type="entry name" value="Tetracycline Repressor, domain 2"/>
    <property type="match status" value="1"/>
</dbReference>
<dbReference type="Pfam" id="PF00440">
    <property type="entry name" value="TetR_N"/>
    <property type="match status" value="1"/>
</dbReference>
<keyword evidence="2 4" id="KW-0238">DNA-binding</keyword>
<dbReference type="InterPro" id="IPR004111">
    <property type="entry name" value="Repressor_TetR_C"/>
</dbReference>
<name>A0ABN3H807_9ACTN</name>
<dbReference type="PROSITE" id="PS50977">
    <property type="entry name" value="HTH_TETR_2"/>
    <property type="match status" value="1"/>
</dbReference>
<accession>A0ABN3H807</accession>
<dbReference type="Gene3D" id="1.10.10.60">
    <property type="entry name" value="Homeodomain-like"/>
    <property type="match status" value="1"/>
</dbReference>
<sequence>MDDDGVPASVAAAWGLRDRPGYGPRPGLSLERIVDTAVRVAAAEGLAAVSMVRLGKELGTSAMALYRYVAAKDELLDLMLDAGVGTPPEPAPGGGWRPRLEAWAGAYLAALLANPWMLQVPTAAPPITPNQIAWLERCLAALGDTGLAERSKLSVVMLLGGFVRSWAATAAAAMRAPGDRPRIDYGRALTRLAVPARFPAIAAAIAAGAIDDDAEFDPDAEFAFGLTRVLDGIAALVDGTHRQE</sequence>
<reference evidence="6 7" key="1">
    <citation type="journal article" date="2019" name="Int. J. Syst. Evol. Microbiol.">
        <title>The Global Catalogue of Microorganisms (GCM) 10K type strain sequencing project: providing services to taxonomists for standard genome sequencing and annotation.</title>
        <authorList>
            <consortium name="The Broad Institute Genomics Platform"/>
            <consortium name="The Broad Institute Genome Sequencing Center for Infectious Disease"/>
            <person name="Wu L."/>
            <person name="Ma J."/>
        </authorList>
    </citation>
    <scope>NUCLEOTIDE SEQUENCE [LARGE SCALE GENOMIC DNA]</scope>
    <source>
        <strain evidence="6 7">JCM 3272</strain>
    </source>
</reference>
<evidence type="ECO:0000259" key="5">
    <source>
        <dbReference type="PROSITE" id="PS50977"/>
    </source>
</evidence>
<dbReference type="EMBL" id="BAAARV010000072">
    <property type="protein sequence ID" value="GAA2371866.1"/>
    <property type="molecule type" value="Genomic_DNA"/>
</dbReference>
<comment type="caution">
    <text evidence="6">The sequence shown here is derived from an EMBL/GenBank/DDBJ whole genome shotgun (WGS) entry which is preliminary data.</text>
</comment>